<dbReference type="KEGG" id="paca:ID47_01715"/>
<organism evidence="2 3">
    <name type="scientific">Candidatus Odyssella acanthamoebae</name>
    <dbReference type="NCBI Taxonomy" id="91604"/>
    <lineage>
        <taxon>Bacteria</taxon>
        <taxon>Pseudomonadati</taxon>
        <taxon>Pseudomonadota</taxon>
        <taxon>Alphaproteobacteria</taxon>
        <taxon>Holosporales</taxon>
        <taxon>Candidatus Paracaedibacteraceae</taxon>
        <taxon>Candidatus Odyssella</taxon>
    </lineage>
</organism>
<keyword evidence="3" id="KW-1185">Reference proteome</keyword>
<dbReference type="AlphaFoldDB" id="A0A077ARB4"/>
<reference evidence="2 3" key="1">
    <citation type="submission" date="2014-07" db="EMBL/GenBank/DDBJ databases">
        <title>Comparative genomic insights into amoeba endosymbionts belonging to the families of Holosporaceae and Candidatus Midichloriaceae within Rickettsiales.</title>
        <authorList>
            <person name="Wang Z."/>
            <person name="Wu M."/>
        </authorList>
    </citation>
    <scope>NUCLEOTIDE SEQUENCE [LARGE SCALE GENOMIC DNA]</scope>
    <source>
        <strain evidence="2">PRA3</strain>
    </source>
</reference>
<name>A0A077ARB4_9PROT</name>
<dbReference type="Gene3D" id="2.60.120.10">
    <property type="entry name" value="Jelly Rolls"/>
    <property type="match status" value="1"/>
</dbReference>
<evidence type="ECO:0000313" key="3">
    <source>
        <dbReference type="Proteomes" id="UP000028926"/>
    </source>
</evidence>
<dbReference type="HOGENOM" id="CLU_1522472_0_0_5"/>
<proteinExistence type="predicted"/>
<dbReference type="STRING" id="91604.ID47_01715"/>
<dbReference type="Proteomes" id="UP000028926">
    <property type="component" value="Chromosome"/>
</dbReference>
<dbReference type="EMBL" id="CP008941">
    <property type="protein sequence ID" value="AIK95727.1"/>
    <property type="molecule type" value="Genomic_DNA"/>
</dbReference>
<evidence type="ECO:0000313" key="2">
    <source>
        <dbReference type="EMBL" id="AIK95727.1"/>
    </source>
</evidence>
<dbReference type="InterPro" id="IPR011051">
    <property type="entry name" value="RmlC_Cupin_sf"/>
</dbReference>
<dbReference type="InterPro" id="IPR014710">
    <property type="entry name" value="RmlC-like_jellyroll"/>
</dbReference>
<accession>A0A077ARB4</accession>
<sequence length="176" mass="20039">MKHTSNLCNLFIQTSIKLKSCFKSNENIPRYHILKAIPYRRVTSKNTDGKEEIFDLYQLGIFSSASDANLLASAGMGQETLENLELVELQPQAEYRPHYHKNSSAVIYIILGSGTFMLGEKNIEYNANKRIVIPAGVVHGFHTQTRTLFLSIQSPPILNPKSEHIDIYYEKESNYE</sequence>
<feature type="domain" description="Cupin type-2" evidence="1">
    <location>
        <begin position="86"/>
        <end position="145"/>
    </location>
</feature>
<gene>
    <name evidence="2" type="ORF">ID47_01715</name>
</gene>
<evidence type="ECO:0000259" key="1">
    <source>
        <dbReference type="Pfam" id="PF07883"/>
    </source>
</evidence>
<protein>
    <recommendedName>
        <fullName evidence="1">Cupin type-2 domain-containing protein</fullName>
    </recommendedName>
</protein>
<dbReference type="SUPFAM" id="SSF51182">
    <property type="entry name" value="RmlC-like cupins"/>
    <property type="match status" value="1"/>
</dbReference>
<dbReference type="Pfam" id="PF07883">
    <property type="entry name" value="Cupin_2"/>
    <property type="match status" value="1"/>
</dbReference>
<dbReference type="InterPro" id="IPR013096">
    <property type="entry name" value="Cupin_2"/>
</dbReference>
<dbReference type="OrthoDB" id="9791637at2"/>
<dbReference type="RefSeq" id="WP_038463091.1">
    <property type="nucleotide sequence ID" value="NZ_CP008941.1"/>
</dbReference>